<feature type="region of interest" description="Disordered" evidence="1">
    <location>
        <begin position="1"/>
        <end position="78"/>
    </location>
</feature>
<proteinExistence type="predicted"/>
<keyword evidence="3" id="KW-1185">Reference proteome</keyword>
<dbReference type="PANTHER" id="PTHR33828:SF1">
    <property type="entry name" value="OS05G0596200 PROTEIN"/>
    <property type="match status" value="1"/>
</dbReference>
<feature type="compositionally biased region" description="Low complexity" evidence="1">
    <location>
        <begin position="37"/>
        <end position="56"/>
    </location>
</feature>
<sequence>MVKKRIDGLGIKSQAPDSKQKPIGTSISKPSGVKPQTAISSSTKTIVKTTSKTTAVRARAEKKVFSLPGQKYDPPEEREPLRIFYESLSKQIPSSEMAEFWMMEHGMLSADRAKRAYEKKQRRQQQLRTGTPIKSPKLERPESSKKPPVPKNGDIKAKKRVNYSDDDDDDEFIMKLKKTRS</sequence>
<dbReference type="Proteomes" id="UP001189122">
    <property type="component" value="Unassembled WGS sequence"/>
</dbReference>
<dbReference type="EMBL" id="CACRZD030000015">
    <property type="protein sequence ID" value="CAA6671626.1"/>
    <property type="molecule type" value="Genomic_DNA"/>
</dbReference>
<organism evidence="2">
    <name type="scientific">Spirodela intermedia</name>
    <name type="common">Intermediate duckweed</name>
    <dbReference type="NCBI Taxonomy" id="51605"/>
    <lineage>
        <taxon>Eukaryota</taxon>
        <taxon>Viridiplantae</taxon>
        <taxon>Streptophyta</taxon>
        <taxon>Embryophyta</taxon>
        <taxon>Tracheophyta</taxon>
        <taxon>Spermatophyta</taxon>
        <taxon>Magnoliopsida</taxon>
        <taxon>Liliopsida</taxon>
        <taxon>Araceae</taxon>
        <taxon>Lemnoideae</taxon>
        <taxon>Spirodela</taxon>
    </lineage>
</organism>
<feature type="region of interest" description="Disordered" evidence="1">
    <location>
        <begin position="112"/>
        <end position="181"/>
    </location>
</feature>
<accession>A0A7I8JNA1</accession>
<gene>
    <name evidence="2" type="ORF">SI7747_15018034</name>
</gene>
<evidence type="ECO:0000313" key="3">
    <source>
        <dbReference type="Proteomes" id="UP001189122"/>
    </source>
</evidence>
<name>A0A7I8JNA1_SPIIN</name>
<protein>
    <submittedName>
        <fullName evidence="2">Uncharacterized protein</fullName>
    </submittedName>
</protein>
<feature type="compositionally biased region" description="Basic and acidic residues" evidence="1">
    <location>
        <begin position="136"/>
        <end position="145"/>
    </location>
</feature>
<dbReference type="AlphaFoldDB" id="A0A7I8JNA1"/>
<dbReference type="EMBL" id="LR743602">
    <property type="protein sequence ID" value="CAA2632413.1"/>
    <property type="molecule type" value="Genomic_DNA"/>
</dbReference>
<dbReference type="PANTHER" id="PTHR33828">
    <property type="entry name" value="OS05G0596200 PROTEIN"/>
    <property type="match status" value="1"/>
</dbReference>
<evidence type="ECO:0000256" key="1">
    <source>
        <dbReference type="SAM" id="MobiDB-lite"/>
    </source>
</evidence>
<evidence type="ECO:0000313" key="2">
    <source>
        <dbReference type="EMBL" id="CAA2632413.1"/>
    </source>
</evidence>
<reference evidence="2 3" key="1">
    <citation type="submission" date="2019-12" db="EMBL/GenBank/DDBJ databases">
        <authorList>
            <person name="Scholz U."/>
            <person name="Mascher M."/>
            <person name="Fiebig A."/>
        </authorList>
    </citation>
    <scope>NUCLEOTIDE SEQUENCE</scope>
</reference>